<proteinExistence type="predicted"/>
<dbReference type="EMBL" id="KZ805354">
    <property type="protein sequence ID" value="PVI01685.1"/>
    <property type="molecule type" value="Genomic_DNA"/>
</dbReference>
<evidence type="ECO:0000256" key="1">
    <source>
        <dbReference type="SAM" id="MobiDB-lite"/>
    </source>
</evidence>
<feature type="domain" description="AAA+ ATPase" evidence="2">
    <location>
        <begin position="547"/>
        <end position="676"/>
    </location>
</feature>
<evidence type="ECO:0000313" key="3">
    <source>
        <dbReference type="EMBL" id="PVI01685.1"/>
    </source>
</evidence>
<gene>
    <name evidence="3" type="ORF">DM02DRAFT_717776</name>
</gene>
<protein>
    <recommendedName>
        <fullName evidence="2">AAA+ ATPase domain-containing protein</fullName>
    </recommendedName>
</protein>
<evidence type="ECO:0000313" key="4">
    <source>
        <dbReference type="Proteomes" id="UP000244855"/>
    </source>
</evidence>
<accession>A0A2V1DWQ2</accession>
<dbReference type="Gene3D" id="3.40.50.300">
    <property type="entry name" value="P-loop containing nucleotide triphosphate hydrolases"/>
    <property type="match status" value="1"/>
</dbReference>
<dbReference type="STRING" id="97972.A0A2V1DWQ2"/>
<evidence type="ECO:0000259" key="2">
    <source>
        <dbReference type="SMART" id="SM00382"/>
    </source>
</evidence>
<dbReference type="Pfam" id="PF23232">
    <property type="entry name" value="AAA_lid_13"/>
    <property type="match status" value="1"/>
</dbReference>
<dbReference type="CDD" id="cd19481">
    <property type="entry name" value="RecA-like_protease"/>
    <property type="match status" value="1"/>
</dbReference>
<dbReference type="AlphaFoldDB" id="A0A2V1DWQ2"/>
<organism evidence="3 4">
    <name type="scientific">Periconia macrospinosa</name>
    <dbReference type="NCBI Taxonomy" id="97972"/>
    <lineage>
        <taxon>Eukaryota</taxon>
        <taxon>Fungi</taxon>
        <taxon>Dikarya</taxon>
        <taxon>Ascomycota</taxon>
        <taxon>Pezizomycotina</taxon>
        <taxon>Dothideomycetes</taxon>
        <taxon>Pleosporomycetidae</taxon>
        <taxon>Pleosporales</taxon>
        <taxon>Massarineae</taxon>
        <taxon>Periconiaceae</taxon>
        <taxon>Periconia</taxon>
    </lineage>
</organism>
<reference evidence="3 4" key="1">
    <citation type="journal article" date="2018" name="Sci. Rep.">
        <title>Comparative genomics provides insights into the lifestyle and reveals functional heterogeneity of dark septate endophytic fungi.</title>
        <authorList>
            <person name="Knapp D.G."/>
            <person name="Nemeth J.B."/>
            <person name="Barry K."/>
            <person name="Hainaut M."/>
            <person name="Henrissat B."/>
            <person name="Johnson J."/>
            <person name="Kuo A."/>
            <person name="Lim J.H.P."/>
            <person name="Lipzen A."/>
            <person name="Nolan M."/>
            <person name="Ohm R.A."/>
            <person name="Tamas L."/>
            <person name="Grigoriev I.V."/>
            <person name="Spatafora J.W."/>
            <person name="Nagy L.G."/>
            <person name="Kovacs G.M."/>
        </authorList>
    </citation>
    <scope>NUCLEOTIDE SEQUENCE [LARGE SCALE GENOMIC DNA]</scope>
    <source>
        <strain evidence="3 4">DSE2036</strain>
    </source>
</reference>
<dbReference type="PANTHER" id="PTHR46411">
    <property type="entry name" value="FAMILY ATPASE, PUTATIVE-RELATED"/>
    <property type="match status" value="1"/>
</dbReference>
<feature type="compositionally biased region" description="Polar residues" evidence="1">
    <location>
        <begin position="1"/>
        <end position="12"/>
    </location>
</feature>
<name>A0A2V1DWQ2_9PLEO</name>
<dbReference type="Pfam" id="PF00004">
    <property type="entry name" value="AAA"/>
    <property type="match status" value="1"/>
</dbReference>
<dbReference type="InterPro" id="IPR003593">
    <property type="entry name" value="AAA+_ATPase"/>
</dbReference>
<dbReference type="InterPro" id="IPR054289">
    <property type="entry name" value="DUF7025"/>
</dbReference>
<dbReference type="Pfam" id="PF22942">
    <property type="entry name" value="DUF7025"/>
    <property type="match status" value="1"/>
</dbReference>
<dbReference type="OrthoDB" id="10042665at2759"/>
<feature type="region of interest" description="Disordered" evidence="1">
    <location>
        <begin position="1"/>
        <end position="28"/>
    </location>
</feature>
<feature type="compositionally biased region" description="Basic and acidic residues" evidence="1">
    <location>
        <begin position="14"/>
        <end position="27"/>
    </location>
</feature>
<dbReference type="InterPro" id="IPR027417">
    <property type="entry name" value="P-loop_NTPase"/>
</dbReference>
<keyword evidence="4" id="KW-1185">Reference proteome</keyword>
<dbReference type="InterPro" id="IPR003959">
    <property type="entry name" value="ATPase_AAA_core"/>
</dbReference>
<dbReference type="Proteomes" id="UP000244855">
    <property type="component" value="Unassembled WGS sequence"/>
</dbReference>
<dbReference type="InterPro" id="IPR056599">
    <property type="entry name" value="AAA_lid_fung"/>
</dbReference>
<dbReference type="PANTHER" id="PTHR46411:SF4">
    <property type="entry name" value="AAA+ ATPASE DOMAIN-CONTAINING PROTEIN"/>
    <property type="match status" value="1"/>
</dbReference>
<dbReference type="SUPFAM" id="SSF52540">
    <property type="entry name" value="P-loop containing nucleoside triphosphate hydrolases"/>
    <property type="match status" value="1"/>
</dbReference>
<dbReference type="GO" id="GO:0005524">
    <property type="term" value="F:ATP binding"/>
    <property type="evidence" value="ECO:0007669"/>
    <property type="project" value="InterPro"/>
</dbReference>
<dbReference type="SMART" id="SM00382">
    <property type="entry name" value="AAA"/>
    <property type="match status" value="1"/>
</dbReference>
<dbReference type="GO" id="GO:0016887">
    <property type="term" value="F:ATP hydrolysis activity"/>
    <property type="evidence" value="ECO:0007669"/>
    <property type="project" value="InterPro"/>
</dbReference>
<sequence length="783" mass="89359">MATTETTPSISGETEEKEKNESDDPRVKIIVSRIDQETGEPIEEDSKVKISRENKEKFAFILKKIIYDKQSGVDRKENSSEIEIVSPGLWNLLKENIGHYPYHIFQGKAPATLYAPYEYYVFYFDELQGAANKDPTSDEDKEARQDLAKLLKLLSDGNSGDMGLDKYFKSRVNSAKSPTDVPQKPETVQFTNLWTVFPPGTLVYGKPFQNQDQVFLVRDNRLTWPVKQRDGPNYAPWALSAWSYDYDWKVGRFVRTEFILQFEYFEGHSPISSLPFAPLDVVPNFESIKKKLISRGKRFREICESKEGARLFEYKGDAVREQKGFSGMKNDEEVGNALFNALVFYYQDMMFRRLFHMRRHDSSRAIPTAKSSNINSRVMVDYDSYFQYGPADGRNGALERTNSEPPCNCSDCQNNAGLIRCSRAWLDDAKYSNAKVWQEEQYLLCPPRVLGYILKEKRWAQLQVTHLEDLQSYGKGEVETFFDRLRLADDLTAEKKAVLKKKGKPDTSTKRLICDLVQSHASSVVKKHEDENNDKLEVDDIIPDKGKGLIILLYGPPGVGKTSTAEVVALATSKPLFSVSVADVGTKAKNVESNLSRIFTLATRWKAILLLDEADVFLETRSTGHRVQSAEKNALVSVFLRVLEYYHGIMFLTTNNIATFDIAIPSRVHVAIKYESLNAEQMKGIFRGFIDKLSENNAVDDYDEIMETWFEDNIRKAQFDGRQIRNTVTVALGLARASRDDGRGNGQLNQQHLRMAFENVKNFQSEFKSQMQTYMEAQKGMVK</sequence>